<sequence>MKIRKILGATLVCVTLMTTVVMAFDTSDESIGIRAYLNVDGHSGLYKVSTGTIRKDGTTQSSLTVHKTYYDGSENTINYGMKLGDTVYASGYEYIEDYHTHHETTKNANTTYKLDLYY</sequence>
<dbReference type="RefSeq" id="WP_103952503.1">
    <property type="nucleotide sequence ID" value="NZ_FNUL01000005.1"/>
</dbReference>
<evidence type="ECO:0000313" key="2">
    <source>
        <dbReference type="EMBL" id="SEF63975.1"/>
    </source>
</evidence>
<protein>
    <submittedName>
        <fullName evidence="2">Uncharacterized protein</fullName>
    </submittedName>
</protein>
<reference evidence="2 3" key="1">
    <citation type="submission" date="2016-10" db="EMBL/GenBank/DDBJ databases">
        <authorList>
            <person name="de Groot N.N."/>
        </authorList>
    </citation>
    <scope>NUCLEOTIDE SEQUENCE [LARGE SCALE GENOMIC DNA]</scope>
    <source>
        <strain evidence="2 3">D15d</strain>
    </source>
</reference>
<feature type="chain" id="PRO_5009285241" evidence="1">
    <location>
        <begin position="24"/>
        <end position="118"/>
    </location>
</feature>
<evidence type="ECO:0000313" key="3">
    <source>
        <dbReference type="Proteomes" id="UP000236726"/>
    </source>
</evidence>
<keyword evidence="1" id="KW-0732">Signal</keyword>
<organism evidence="2 3">
    <name type="scientific">Lachnospira multipara</name>
    <dbReference type="NCBI Taxonomy" id="28051"/>
    <lineage>
        <taxon>Bacteria</taxon>
        <taxon>Bacillati</taxon>
        <taxon>Bacillota</taxon>
        <taxon>Clostridia</taxon>
        <taxon>Lachnospirales</taxon>
        <taxon>Lachnospiraceae</taxon>
        <taxon>Lachnospira</taxon>
    </lineage>
</organism>
<dbReference type="EMBL" id="FNUL01000005">
    <property type="protein sequence ID" value="SEF63975.1"/>
    <property type="molecule type" value="Genomic_DNA"/>
</dbReference>
<evidence type="ECO:0000256" key="1">
    <source>
        <dbReference type="SAM" id="SignalP"/>
    </source>
</evidence>
<gene>
    <name evidence="2" type="ORF">SAMN05216537_10525</name>
</gene>
<dbReference type="Proteomes" id="UP000236726">
    <property type="component" value="Unassembled WGS sequence"/>
</dbReference>
<feature type="signal peptide" evidence="1">
    <location>
        <begin position="1"/>
        <end position="23"/>
    </location>
</feature>
<keyword evidence="3" id="KW-1185">Reference proteome</keyword>
<proteinExistence type="predicted"/>
<name>A0A1H5TMD7_9FIRM</name>
<accession>A0A1H5TMD7</accession>
<dbReference type="AlphaFoldDB" id="A0A1H5TMD7"/>